<dbReference type="EMBL" id="FRFC01000003">
    <property type="protein sequence ID" value="SHO44260.1"/>
    <property type="molecule type" value="Genomic_DNA"/>
</dbReference>
<name>A0A2H1EFW1_9ARCH</name>
<gene>
    <name evidence="1" type="ORF">NSIN_20280</name>
</gene>
<protein>
    <submittedName>
        <fullName evidence="1">Transposase</fullName>
    </submittedName>
</protein>
<dbReference type="RefSeq" id="WP_101009313.1">
    <property type="nucleotide sequence ID" value="NZ_FRFC01000003.1"/>
</dbReference>
<organism evidence="1 2">
    <name type="scientific">Nitrosotalea sinensis</name>
    <dbReference type="NCBI Taxonomy" id="1499975"/>
    <lineage>
        <taxon>Archaea</taxon>
        <taxon>Nitrososphaerota</taxon>
        <taxon>Nitrososphaeria</taxon>
        <taxon>Nitrosotaleales</taxon>
        <taxon>Nitrosotaleaceae</taxon>
        <taxon>Nitrosotalea</taxon>
    </lineage>
</organism>
<accession>A0A2H1EFW1</accession>
<dbReference type="Proteomes" id="UP000232412">
    <property type="component" value="Unassembled WGS sequence"/>
</dbReference>
<dbReference type="AlphaFoldDB" id="A0A2H1EFW1"/>
<evidence type="ECO:0000313" key="2">
    <source>
        <dbReference type="Proteomes" id="UP000232412"/>
    </source>
</evidence>
<keyword evidence="2" id="KW-1185">Reference proteome</keyword>
<sequence>MEKLNSKYKEKVTMLLFNNLNFHIEQPQNEWHFIGYTTKSTDGRIINIKPVNKRQFRESGVTVLMHAIIKLTSLPTLLEDKSIEIPQNELSELGKTLRYFSQLISISDMSKVSISSPHPSQGFIPENESESRYLTQSKGFELKLISRMVFHNNFFREIYENQLLDRTEGVKIMANANGQTDNLSKFKELVRLFENAFGNDGSRLAESLYAFLKSSEFDYSKDEIADWMVTKRDGATHADRRITQTLVHSEDMNQHIDRIHQAAYDVLFNKKSWGNQTINRQTTFEPAQKLEKNHLVFIKSRIENDRRVGLTQNDEPFYYTGSDEANISIDKFVAPKEWWTKYFQKDPFEVQV</sequence>
<proteinExistence type="predicted"/>
<reference evidence="2" key="1">
    <citation type="submission" date="2016-12" db="EMBL/GenBank/DDBJ databases">
        <authorList>
            <person name="Herbold C."/>
        </authorList>
    </citation>
    <scope>NUCLEOTIDE SEQUENCE [LARGE SCALE GENOMIC DNA]</scope>
</reference>
<evidence type="ECO:0000313" key="1">
    <source>
        <dbReference type="EMBL" id="SHO44260.1"/>
    </source>
</evidence>